<dbReference type="AlphaFoldDB" id="A0A9N8WCQ1"/>
<keyword evidence="1" id="KW-0812">Transmembrane</keyword>
<protein>
    <submittedName>
        <fullName evidence="2">11294_t:CDS:1</fullName>
    </submittedName>
</protein>
<evidence type="ECO:0000313" key="3">
    <source>
        <dbReference type="Proteomes" id="UP000789831"/>
    </source>
</evidence>
<proteinExistence type="predicted"/>
<dbReference type="OrthoDB" id="5854875at2759"/>
<keyword evidence="3" id="KW-1185">Reference proteome</keyword>
<name>A0A9N8WCQ1_9GLOM</name>
<dbReference type="EMBL" id="CAJVPL010000320">
    <property type="protein sequence ID" value="CAG8482757.1"/>
    <property type="molecule type" value="Genomic_DNA"/>
</dbReference>
<evidence type="ECO:0000256" key="1">
    <source>
        <dbReference type="SAM" id="Phobius"/>
    </source>
</evidence>
<keyword evidence="1" id="KW-1133">Transmembrane helix</keyword>
<reference evidence="2" key="1">
    <citation type="submission" date="2021-06" db="EMBL/GenBank/DDBJ databases">
        <authorList>
            <person name="Kallberg Y."/>
            <person name="Tangrot J."/>
            <person name="Rosling A."/>
        </authorList>
    </citation>
    <scope>NUCLEOTIDE SEQUENCE</scope>
    <source>
        <strain evidence="2">MT106</strain>
    </source>
</reference>
<keyword evidence="1" id="KW-0472">Membrane</keyword>
<evidence type="ECO:0000313" key="2">
    <source>
        <dbReference type="EMBL" id="CAG8482757.1"/>
    </source>
</evidence>
<gene>
    <name evidence="2" type="ORF">AGERDE_LOCUS3323</name>
</gene>
<comment type="caution">
    <text evidence="2">The sequence shown here is derived from an EMBL/GenBank/DDBJ whole genome shotgun (WGS) entry which is preliminary data.</text>
</comment>
<dbReference type="Proteomes" id="UP000789831">
    <property type="component" value="Unassembled WGS sequence"/>
</dbReference>
<sequence>MKNLTLILVFIIVTFVTFGNIAFAIAPLKWKREKDILHRRIVAEKTIVRKSSLVARDPVCLIGYFRCSISNGCCAVGETCLPGGPPYKCSSDCSTNDIACGDDTCCSIDQICTSDGYCKSQRTLRPD</sequence>
<organism evidence="2 3">
    <name type="scientific">Ambispora gerdemannii</name>
    <dbReference type="NCBI Taxonomy" id="144530"/>
    <lineage>
        <taxon>Eukaryota</taxon>
        <taxon>Fungi</taxon>
        <taxon>Fungi incertae sedis</taxon>
        <taxon>Mucoromycota</taxon>
        <taxon>Glomeromycotina</taxon>
        <taxon>Glomeromycetes</taxon>
        <taxon>Archaeosporales</taxon>
        <taxon>Ambisporaceae</taxon>
        <taxon>Ambispora</taxon>
    </lineage>
</organism>
<feature type="transmembrane region" description="Helical" evidence="1">
    <location>
        <begin position="6"/>
        <end position="30"/>
    </location>
</feature>
<accession>A0A9N8WCQ1</accession>